<evidence type="ECO:0000313" key="4">
    <source>
        <dbReference type="Proteomes" id="UP000095463"/>
    </source>
</evidence>
<evidence type="ECO:0000259" key="2">
    <source>
        <dbReference type="Pfam" id="PF07995"/>
    </source>
</evidence>
<dbReference type="InterPro" id="IPR012938">
    <property type="entry name" value="Glc/Sorbosone_DH"/>
</dbReference>
<protein>
    <recommendedName>
        <fullName evidence="2">Glucose/Sorbosone dehydrogenase domain-containing protein</fullName>
    </recommendedName>
</protein>
<comment type="caution">
    <text evidence="3">The sequence shown here is derived from an EMBL/GenBank/DDBJ whole genome shotgun (WGS) entry which is preliminary data.</text>
</comment>
<dbReference type="PANTHER" id="PTHR19328:SF75">
    <property type="entry name" value="ALDOSE SUGAR DEHYDROGENASE YLII"/>
    <property type="match status" value="1"/>
</dbReference>
<keyword evidence="4" id="KW-1185">Reference proteome</keyword>
<organism evidence="3 4">
    <name type="scientific">Devosia insulae DS-56</name>
    <dbReference type="NCBI Taxonomy" id="1116389"/>
    <lineage>
        <taxon>Bacteria</taxon>
        <taxon>Pseudomonadati</taxon>
        <taxon>Pseudomonadota</taxon>
        <taxon>Alphaproteobacteria</taxon>
        <taxon>Hyphomicrobiales</taxon>
        <taxon>Devosiaceae</taxon>
        <taxon>Devosia</taxon>
    </lineage>
</organism>
<dbReference type="InterPro" id="IPR011042">
    <property type="entry name" value="6-blade_b-propeller_TolB-like"/>
</dbReference>
<dbReference type="PANTHER" id="PTHR19328">
    <property type="entry name" value="HEDGEHOG-INTERACTING PROTEIN"/>
    <property type="match status" value="1"/>
</dbReference>
<name>A0A1E5XPN6_9HYPH</name>
<sequence length="371" mass="39367">MRPLLAALAALATAPALAQPVALATRLITDRLDQPVYAVAPPADPRLFVVEQTGRIRILVDGHLAEAPFLDLSGSVSSGGEQGLLGLAFHPDYAANGRFFVNYTDTEGDTRIVGYKVSADPAIADPGSATELLHIDQPYANHNGGWLGFGPNGYLYIGMGDGGSRGDPENRAQNPDELLGKILRLDVDGAAPYAIPADNPFANGDGRPEIFAVGVRNPWRAAFDGTDFYIADVGQNGYEEITVIGADDAGANLGWRVMEGPACYGAETCDQAGLVPPTYSYSHDTGGCSITGGYVYRGKAIPELAGQYFFADFCDSRVHSFAYANGRPGDITYWNEQLGALGAITSFGVDSEGELYITTIEGNLFEVVRAQ</sequence>
<reference evidence="3 4" key="1">
    <citation type="journal article" date="2015" name="Genome Announc.">
        <title>Genome Assemblies of Three Soil-Associated Devosia species: D. insulae, D. limi, and D. soli.</title>
        <authorList>
            <person name="Hassan Y.I."/>
            <person name="Lepp D."/>
            <person name="Zhou T."/>
        </authorList>
    </citation>
    <scope>NUCLEOTIDE SEQUENCE [LARGE SCALE GENOMIC DNA]</scope>
    <source>
        <strain evidence="3 4">DS-56</strain>
    </source>
</reference>
<feature type="chain" id="PRO_5009190461" description="Glucose/Sorbosone dehydrogenase domain-containing protein" evidence="1">
    <location>
        <begin position="19"/>
        <end position="371"/>
    </location>
</feature>
<dbReference type="RefSeq" id="WP_069910257.1">
    <property type="nucleotide sequence ID" value="NZ_LAJE02000199.1"/>
</dbReference>
<dbReference type="Pfam" id="PF07995">
    <property type="entry name" value="GSDH"/>
    <property type="match status" value="1"/>
</dbReference>
<proteinExistence type="predicted"/>
<dbReference type="EMBL" id="LAJE02000199">
    <property type="protein sequence ID" value="OEO30531.1"/>
    <property type="molecule type" value="Genomic_DNA"/>
</dbReference>
<dbReference type="InterPro" id="IPR011041">
    <property type="entry name" value="Quinoprot_gluc/sorb_DH_b-prop"/>
</dbReference>
<dbReference type="SUPFAM" id="SSF50952">
    <property type="entry name" value="Soluble quinoprotein glucose dehydrogenase"/>
    <property type="match status" value="1"/>
</dbReference>
<keyword evidence="1" id="KW-0732">Signal</keyword>
<feature type="domain" description="Glucose/Sorbosone dehydrogenase" evidence="2">
    <location>
        <begin position="34"/>
        <end position="360"/>
    </location>
</feature>
<dbReference type="AlphaFoldDB" id="A0A1E5XPN6"/>
<feature type="signal peptide" evidence="1">
    <location>
        <begin position="1"/>
        <end position="18"/>
    </location>
</feature>
<evidence type="ECO:0000313" key="3">
    <source>
        <dbReference type="EMBL" id="OEO30531.1"/>
    </source>
</evidence>
<gene>
    <name evidence="3" type="ORF">VW23_020825</name>
</gene>
<accession>A0A1E5XPN6</accession>
<dbReference type="OrthoDB" id="9770043at2"/>
<dbReference type="Proteomes" id="UP000095463">
    <property type="component" value="Unassembled WGS sequence"/>
</dbReference>
<dbReference type="Gene3D" id="2.120.10.30">
    <property type="entry name" value="TolB, C-terminal domain"/>
    <property type="match status" value="1"/>
</dbReference>
<evidence type="ECO:0000256" key="1">
    <source>
        <dbReference type="SAM" id="SignalP"/>
    </source>
</evidence>